<dbReference type="Proteomes" id="UP000053144">
    <property type="component" value="Chromosome 1"/>
</dbReference>
<proteinExistence type="predicted"/>
<sequence length="89" mass="10411">MINVKRELDGDGDCSSIDKRDSELHAVSDDADYKTRKRRRGIRSRYLAFKNMIQDEREEIARPDSNKFDLIFSEMESLHQQVFKAICGN</sequence>
<dbReference type="STRING" id="3914.A0A0L9TP25"/>
<dbReference type="EMBL" id="CM003371">
    <property type="protein sequence ID" value="KOM32333.1"/>
    <property type="molecule type" value="Genomic_DNA"/>
</dbReference>
<dbReference type="Gramene" id="KOM32333">
    <property type="protein sequence ID" value="KOM32333"/>
    <property type="gene ID" value="LR48_Vigan01g188900"/>
</dbReference>
<evidence type="ECO:0000313" key="2">
    <source>
        <dbReference type="Proteomes" id="UP000053144"/>
    </source>
</evidence>
<dbReference type="AlphaFoldDB" id="A0A0L9TP25"/>
<evidence type="ECO:0000313" key="1">
    <source>
        <dbReference type="EMBL" id="KOM32333.1"/>
    </source>
</evidence>
<accession>A0A0L9TP25</accession>
<organism evidence="1 2">
    <name type="scientific">Phaseolus angularis</name>
    <name type="common">Azuki bean</name>
    <name type="synonym">Vigna angularis</name>
    <dbReference type="NCBI Taxonomy" id="3914"/>
    <lineage>
        <taxon>Eukaryota</taxon>
        <taxon>Viridiplantae</taxon>
        <taxon>Streptophyta</taxon>
        <taxon>Embryophyta</taxon>
        <taxon>Tracheophyta</taxon>
        <taxon>Spermatophyta</taxon>
        <taxon>Magnoliopsida</taxon>
        <taxon>eudicotyledons</taxon>
        <taxon>Gunneridae</taxon>
        <taxon>Pentapetalae</taxon>
        <taxon>rosids</taxon>
        <taxon>fabids</taxon>
        <taxon>Fabales</taxon>
        <taxon>Fabaceae</taxon>
        <taxon>Papilionoideae</taxon>
        <taxon>50 kb inversion clade</taxon>
        <taxon>NPAAA clade</taxon>
        <taxon>indigoferoid/millettioid clade</taxon>
        <taxon>Phaseoleae</taxon>
        <taxon>Vigna</taxon>
    </lineage>
</organism>
<name>A0A0L9TP25_PHAAN</name>
<gene>
    <name evidence="1" type="ORF">LR48_Vigan01g188900</name>
</gene>
<protein>
    <submittedName>
        <fullName evidence="1">Uncharacterized protein</fullName>
    </submittedName>
</protein>
<reference evidence="2" key="1">
    <citation type="journal article" date="2015" name="Proc. Natl. Acad. Sci. U.S.A.">
        <title>Genome sequencing of adzuki bean (Vigna angularis) provides insight into high starch and low fat accumulation and domestication.</title>
        <authorList>
            <person name="Yang K."/>
            <person name="Tian Z."/>
            <person name="Chen C."/>
            <person name="Luo L."/>
            <person name="Zhao B."/>
            <person name="Wang Z."/>
            <person name="Yu L."/>
            <person name="Li Y."/>
            <person name="Sun Y."/>
            <person name="Li W."/>
            <person name="Chen Y."/>
            <person name="Li Y."/>
            <person name="Zhang Y."/>
            <person name="Ai D."/>
            <person name="Zhao J."/>
            <person name="Shang C."/>
            <person name="Ma Y."/>
            <person name="Wu B."/>
            <person name="Wang M."/>
            <person name="Gao L."/>
            <person name="Sun D."/>
            <person name="Zhang P."/>
            <person name="Guo F."/>
            <person name="Wang W."/>
            <person name="Li Y."/>
            <person name="Wang J."/>
            <person name="Varshney R.K."/>
            <person name="Wang J."/>
            <person name="Ling H.Q."/>
            <person name="Wan P."/>
        </authorList>
    </citation>
    <scope>NUCLEOTIDE SEQUENCE</scope>
    <source>
        <strain evidence="2">cv. Jingnong 6</strain>
    </source>
</reference>